<organism evidence="1 2">
    <name type="scientific">Trichothecium roseum</name>
    <dbReference type="NCBI Taxonomy" id="47278"/>
    <lineage>
        <taxon>Eukaryota</taxon>
        <taxon>Fungi</taxon>
        <taxon>Dikarya</taxon>
        <taxon>Ascomycota</taxon>
        <taxon>Pezizomycotina</taxon>
        <taxon>Sordariomycetes</taxon>
        <taxon>Hypocreomycetidae</taxon>
        <taxon>Hypocreales</taxon>
        <taxon>Hypocreales incertae sedis</taxon>
        <taxon>Trichothecium</taxon>
    </lineage>
</organism>
<proteinExistence type="predicted"/>
<reference evidence="1" key="1">
    <citation type="submission" date="2022-10" db="EMBL/GenBank/DDBJ databases">
        <title>Complete Genome of Trichothecium roseum strain YXFP-22015, a Plant Pathogen Isolated from Citrus.</title>
        <authorList>
            <person name="Wang Y."/>
            <person name="Zhu L."/>
        </authorList>
    </citation>
    <scope>NUCLEOTIDE SEQUENCE</scope>
    <source>
        <strain evidence="1">YXFP-22015</strain>
    </source>
</reference>
<dbReference type="Proteomes" id="UP001163324">
    <property type="component" value="Chromosome 7"/>
</dbReference>
<keyword evidence="2" id="KW-1185">Reference proteome</keyword>
<gene>
    <name evidence="1" type="ORF">N3K66_007683</name>
</gene>
<evidence type="ECO:0000313" key="1">
    <source>
        <dbReference type="EMBL" id="KAI9897827.1"/>
    </source>
</evidence>
<protein>
    <submittedName>
        <fullName evidence="1">Uncharacterized protein</fullName>
    </submittedName>
</protein>
<sequence length="358" mass="39446">MAPNQGLQDFSGAVAGHPGTMADKHNCIFVKPCTSAEAGFYETARNEHPEFSELMPEWMGNLNLSDMHRIETEGLDAVITKDGKIKTGSDQIAATVAEQAAPQAWQPKGTGKKIKTDSAIILDNSLHGFKKPNILDCKLGVRLWADDAPDAKKERFSKITEETTHKNFGFRIAGMKVFRGSEDASELNADGYKVYDKDFGRKSVNDENLVDTFRRFVFNKAAGIDDDLARAICELFARDVATVEDVLSRHESRMYSASLLFVFEGDGAALRRAIKVNQAAGEDEEQEVDRAATNRRIDSGIGLEAGDNDEDDEPELPPVYTLKLIDFAHAEFTPGQGPDENSLLGVRSLKNIFNELAQ</sequence>
<name>A0ACC0UX80_9HYPO</name>
<accession>A0ACC0UX80</accession>
<evidence type="ECO:0000313" key="2">
    <source>
        <dbReference type="Proteomes" id="UP001163324"/>
    </source>
</evidence>
<dbReference type="EMBL" id="CM047946">
    <property type="protein sequence ID" value="KAI9897827.1"/>
    <property type="molecule type" value="Genomic_DNA"/>
</dbReference>
<comment type="caution">
    <text evidence="1">The sequence shown here is derived from an EMBL/GenBank/DDBJ whole genome shotgun (WGS) entry which is preliminary data.</text>
</comment>